<reference evidence="5" key="2">
    <citation type="journal article" date="2018" name="Nat. Microbiol.">
        <title>Leveraging single-cell genomics to expand the fungal tree of life.</title>
        <authorList>
            <person name="Ahrendt S.R."/>
            <person name="Quandt C.A."/>
            <person name="Ciobanu D."/>
            <person name="Clum A."/>
            <person name="Salamov A."/>
            <person name="Andreopoulos B."/>
            <person name="Cheng J.F."/>
            <person name="Woyke T."/>
            <person name="Pelin A."/>
            <person name="Henrissat B."/>
            <person name="Reynolds N.K."/>
            <person name="Benny G.L."/>
            <person name="Smith M.E."/>
            <person name="James T.Y."/>
            <person name="Grigoriev I.V."/>
        </authorList>
    </citation>
    <scope>NUCLEOTIDE SEQUENCE [LARGE SCALE GENOMIC DNA]</scope>
    <source>
        <strain evidence="5">CSF55</strain>
    </source>
</reference>
<evidence type="ECO:0000313" key="4">
    <source>
        <dbReference type="Proteomes" id="UP000030755"/>
    </source>
</evidence>
<accession>A0A075B2Y4</accession>
<dbReference type="HOGENOM" id="CLU_1099018_0_0_1"/>
<dbReference type="EMBL" id="ML005461">
    <property type="protein sequence ID" value="RKP18432.1"/>
    <property type="molecule type" value="Genomic_DNA"/>
</dbReference>
<organism evidence="2 4">
    <name type="scientific">Rozella allomycis (strain CSF55)</name>
    <dbReference type="NCBI Taxonomy" id="988480"/>
    <lineage>
        <taxon>Eukaryota</taxon>
        <taxon>Fungi</taxon>
        <taxon>Fungi incertae sedis</taxon>
        <taxon>Cryptomycota</taxon>
        <taxon>Cryptomycota incertae sedis</taxon>
        <taxon>Rozella</taxon>
    </lineage>
</organism>
<evidence type="ECO:0000313" key="5">
    <source>
        <dbReference type="Proteomes" id="UP000281549"/>
    </source>
</evidence>
<reference evidence="2 4" key="1">
    <citation type="journal article" date="2013" name="Curr. Biol.">
        <title>Shared signatures of parasitism and phylogenomics unite Cryptomycota and microsporidia.</title>
        <authorList>
            <person name="James T.Y."/>
            <person name="Pelin A."/>
            <person name="Bonen L."/>
            <person name="Ahrendt S."/>
            <person name="Sain D."/>
            <person name="Corradi N."/>
            <person name="Stajich J.E."/>
        </authorList>
    </citation>
    <scope>NUCLEOTIDE SEQUENCE [LARGE SCALE GENOMIC DNA]</scope>
    <source>
        <strain evidence="2">CSF55</strain>
        <strain evidence="2">CSF55</strain>
    </source>
</reference>
<feature type="domain" description="Pep3/Vps18 beta-propeller" evidence="1">
    <location>
        <begin position="25"/>
        <end position="199"/>
    </location>
</feature>
<evidence type="ECO:0000313" key="2">
    <source>
        <dbReference type="EMBL" id="EPZ36704.1"/>
    </source>
</evidence>
<keyword evidence="4" id="KW-1185">Reference proteome</keyword>
<name>A0A075B2Y4_ROZAC</name>
<evidence type="ECO:0000313" key="3">
    <source>
        <dbReference type="EMBL" id="RKP18432.1"/>
    </source>
</evidence>
<dbReference type="InterPro" id="IPR007810">
    <property type="entry name" value="Pep3/Vps18_beta-prop"/>
</dbReference>
<reference evidence="3" key="3">
    <citation type="submission" date="2018-08" db="EMBL/GenBank/DDBJ databases">
        <title>Leveraging single-cell genomics to expand the Fungal Tree of Life.</title>
        <authorList>
            <consortium name="DOE Joint Genome Institute"/>
            <person name="Ahrendt S.R."/>
            <person name="Quandt C.A."/>
            <person name="Ciobanu D."/>
            <person name="Clum A."/>
            <person name="Salamov A."/>
            <person name="Andreopoulos B."/>
            <person name="Cheng J.-F."/>
            <person name="Woyke T."/>
            <person name="Pelin A."/>
            <person name="Henrissat B."/>
            <person name="Reynolds N."/>
            <person name="Benny G.L."/>
            <person name="Smith M.E."/>
            <person name="James T.Y."/>
            <person name="Grigoriev I.V."/>
        </authorList>
    </citation>
    <scope>NUCLEOTIDE SEQUENCE</scope>
    <source>
        <strain evidence="3">CSF55</strain>
    </source>
</reference>
<protein>
    <recommendedName>
        <fullName evidence="1">Pep3/Vps18 beta-propeller domain-containing protein</fullName>
    </recommendedName>
</protein>
<sequence length="253" mass="29241">MNWTEEFNKLSVDSPYAEAKSFKDIFSLDPIHFNFPHKLKQVKVCNQILYVLLINDLLLRIDLTKTSGIEEIDILSSKRTSYTERILNMFIDPTGRHAFFASSTQELYYLNMRHQKPKNLSKWKGMIVTAIAFGPTPLEIDELEGSTLELLVGTNTGAIIETVIEPTDEYFRREEKYLKQVYQHEEEKPILNIHYEYIVPKGSNTRSGPRLYWIAISFPSSSNILFDKVFLNGTQGMVLEAKYNSGARNSNEW</sequence>
<dbReference type="AlphaFoldDB" id="A0A075B2Y4"/>
<dbReference type="OrthoDB" id="1845386at2759"/>
<dbReference type="EMBL" id="KE560477">
    <property type="protein sequence ID" value="EPZ36704.1"/>
    <property type="molecule type" value="Genomic_DNA"/>
</dbReference>
<gene>
    <name evidence="2" type="ORF">O9G_005975</name>
    <name evidence="3" type="ORF">ROZALSC1DRAFT_29894</name>
</gene>
<dbReference type="STRING" id="988480.A0A075B2Y4"/>
<dbReference type="Pfam" id="PF05131">
    <property type="entry name" value="Pep3_Vps18"/>
    <property type="match status" value="1"/>
</dbReference>
<evidence type="ECO:0000259" key="1">
    <source>
        <dbReference type="Pfam" id="PF05131"/>
    </source>
</evidence>
<dbReference type="Proteomes" id="UP000281549">
    <property type="component" value="Unassembled WGS sequence"/>
</dbReference>
<proteinExistence type="predicted"/>
<dbReference type="Proteomes" id="UP000030755">
    <property type="component" value="Unassembled WGS sequence"/>
</dbReference>